<dbReference type="EMBL" id="CP036316">
    <property type="protein sequence ID" value="QDT63244.1"/>
    <property type="molecule type" value="Genomic_DNA"/>
</dbReference>
<evidence type="ECO:0000256" key="2">
    <source>
        <dbReference type="SAM" id="Phobius"/>
    </source>
</evidence>
<proteinExistence type="predicted"/>
<keyword evidence="2" id="KW-0472">Membrane</keyword>
<dbReference type="AlphaFoldDB" id="A0A517T4F7"/>
<dbReference type="SUPFAM" id="SSF53300">
    <property type="entry name" value="vWA-like"/>
    <property type="match status" value="1"/>
</dbReference>
<protein>
    <recommendedName>
        <fullName evidence="3">VWFA domain-containing protein</fullName>
    </recommendedName>
</protein>
<dbReference type="OrthoDB" id="239512at2"/>
<feature type="domain" description="VWFA" evidence="3">
    <location>
        <begin position="161"/>
        <end position="309"/>
    </location>
</feature>
<gene>
    <name evidence="4" type="ORF">V22_04630</name>
</gene>
<dbReference type="Gene3D" id="3.40.50.410">
    <property type="entry name" value="von Willebrand factor, type A domain"/>
    <property type="match status" value="1"/>
</dbReference>
<name>A0A517T4F7_9PLAN</name>
<evidence type="ECO:0000259" key="3">
    <source>
        <dbReference type="PROSITE" id="PS50234"/>
    </source>
</evidence>
<sequence length="629" mass="72439">MNIARINLTAAVIISLILHFVLLFVMGLIRYTIFEAQPELLIETIFDTERVQEEFNQELTLDTSVSENLTTISGGVVSTAVGSPSETVMRKDRIETSEQVIDPLQVASINEFTIPSESVLGSDLGEKAVAGETGAVVEGYGAALSRISKELIRLMREQDVMVVWLFDESESMKDDQKEIRDQFLKIYEELGIAAKKDEKEKAAKKITEEPILTVILSFGAEGHELTPKPTADIEKIREAIDKIQVDESGKEMTYTAIQNAVQKYRPMAFRQQRRLAVVLVSDESGDDGEYVEEALLQLQRANAPLYVMGRQAIFGYPYARIRWQDPMYGLWHWLNIRRGPETARAESLAWDGFTGRHDSRSSGFGPYEQARLAKESGGIFFLLPGEQEALSGSAAKEKRVYDFLDMKEYQPQLLARREYDAGVERSPKFRKMIQAVIARLNPNLDKAISIRRWVYPMDIAKFREEAAKNFPKALRNMQMANEAIALMDRARPERDLESSRRWRAQFDLIDAQLRMYRFRLFQYLLAVDQHVKNNPQPKNKKSNTWDFSYRKQIIEPDEEQIKRTKIDMEELNKQKKLAEEKLREVIREHPNTPWARTAQAELNAGFGIRFYEVFRDPNYERPDIKIPKF</sequence>
<dbReference type="InterPro" id="IPR036465">
    <property type="entry name" value="vWFA_dom_sf"/>
</dbReference>
<dbReference type="CDD" id="cd00198">
    <property type="entry name" value="vWFA"/>
    <property type="match status" value="1"/>
</dbReference>
<dbReference type="RefSeq" id="WP_145259412.1">
    <property type="nucleotide sequence ID" value="NZ_CP036316.1"/>
</dbReference>
<evidence type="ECO:0000313" key="5">
    <source>
        <dbReference type="Proteomes" id="UP000319976"/>
    </source>
</evidence>
<evidence type="ECO:0000313" key="4">
    <source>
        <dbReference type="EMBL" id="QDT63244.1"/>
    </source>
</evidence>
<reference evidence="4 5" key="1">
    <citation type="submission" date="2019-02" db="EMBL/GenBank/DDBJ databases">
        <title>Deep-cultivation of Planctomycetes and their phenomic and genomic characterization uncovers novel biology.</title>
        <authorList>
            <person name="Wiegand S."/>
            <person name="Jogler M."/>
            <person name="Boedeker C."/>
            <person name="Pinto D."/>
            <person name="Vollmers J."/>
            <person name="Rivas-Marin E."/>
            <person name="Kohn T."/>
            <person name="Peeters S.H."/>
            <person name="Heuer A."/>
            <person name="Rast P."/>
            <person name="Oberbeckmann S."/>
            <person name="Bunk B."/>
            <person name="Jeske O."/>
            <person name="Meyerdierks A."/>
            <person name="Storesund J.E."/>
            <person name="Kallscheuer N."/>
            <person name="Luecker S."/>
            <person name="Lage O.M."/>
            <person name="Pohl T."/>
            <person name="Merkel B.J."/>
            <person name="Hornburger P."/>
            <person name="Mueller R.-W."/>
            <person name="Bruemmer F."/>
            <person name="Labrenz M."/>
            <person name="Spormann A.M."/>
            <person name="Op den Camp H."/>
            <person name="Overmann J."/>
            <person name="Amann R."/>
            <person name="Jetten M.S.M."/>
            <person name="Mascher T."/>
            <person name="Medema M.H."/>
            <person name="Devos D.P."/>
            <person name="Kaster A.-K."/>
            <person name="Ovreas L."/>
            <person name="Rohde M."/>
            <person name="Galperin M.Y."/>
            <person name="Jogler C."/>
        </authorList>
    </citation>
    <scope>NUCLEOTIDE SEQUENCE [LARGE SCALE GENOMIC DNA]</scope>
    <source>
        <strain evidence="4 5">V22</strain>
    </source>
</reference>
<keyword evidence="2" id="KW-0812">Transmembrane</keyword>
<keyword evidence="5" id="KW-1185">Reference proteome</keyword>
<dbReference type="InterPro" id="IPR002035">
    <property type="entry name" value="VWF_A"/>
</dbReference>
<feature type="transmembrane region" description="Helical" evidence="2">
    <location>
        <begin position="7"/>
        <end position="29"/>
    </location>
</feature>
<keyword evidence="2" id="KW-1133">Transmembrane helix</keyword>
<keyword evidence="1" id="KW-0175">Coiled coil</keyword>
<organism evidence="4 5">
    <name type="scientific">Calycomorphotria hydatis</name>
    <dbReference type="NCBI Taxonomy" id="2528027"/>
    <lineage>
        <taxon>Bacteria</taxon>
        <taxon>Pseudomonadati</taxon>
        <taxon>Planctomycetota</taxon>
        <taxon>Planctomycetia</taxon>
        <taxon>Planctomycetales</taxon>
        <taxon>Planctomycetaceae</taxon>
        <taxon>Calycomorphotria</taxon>
    </lineage>
</organism>
<accession>A0A517T4F7</accession>
<feature type="coiled-coil region" evidence="1">
    <location>
        <begin position="554"/>
        <end position="588"/>
    </location>
</feature>
<dbReference type="PROSITE" id="PS50234">
    <property type="entry name" value="VWFA"/>
    <property type="match status" value="1"/>
</dbReference>
<dbReference type="Pfam" id="PF00092">
    <property type="entry name" value="VWA"/>
    <property type="match status" value="1"/>
</dbReference>
<evidence type="ECO:0000256" key="1">
    <source>
        <dbReference type="SAM" id="Coils"/>
    </source>
</evidence>
<dbReference type="Proteomes" id="UP000319976">
    <property type="component" value="Chromosome"/>
</dbReference>
<dbReference type="KEGG" id="chya:V22_04630"/>